<dbReference type="Proteomes" id="UP000198703">
    <property type="component" value="Unassembled WGS sequence"/>
</dbReference>
<dbReference type="STRING" id="89524.SAMN05444370_12612"/>
<proteinExistence type="predicted"/>
<keyword evidence="2" id="KW-1185">Reference proteome</keyword>
<dbReference type="RefSeq" id="WP_093256173.1">
    <property type="nucleotide sequence ID" value="NZ_FNQM01000026.1"/>
</dbReference>
<name>A0A1H4FNZ2_9RHOB</name>
<protein>
    <submittedName>
        <fullName evidence="1">Uncharacterized protein</fullName>
    </submittedName>
</protein>
<dbReference type="EMBL" id="FNQM01000026">
    <property type="protein sequence ID" value="SEA99079.1"/>
    <property type="molecule type" value="Genomic_DNA"/>
</dbReference>
<sequence>MPDREPNLVISSLSGPFSRDGVTVDVSIVRLEDTPGWSLEVVNHANTSIVWRDEFATDDAAMAEFKRTVDEEGMDAFRETGTVIPFRR</sequence>
<evidence type="ECO:0000313" key="2">
    <source>
        <dbReference type="Proteomes" id="UP000198703"/>
    </source>
</evidence>
<organism evidence="1 2">
    <name type="scientific">Rubrimonas cliftonensis</name>
    <dbReference type="NCBI Taxonomy" id="89524"/>
    <lineage>
        <taxon>Bacteria</taxon>
        <taxon>Pseudomonadati</taxon>
        <taxon>Pseudomonadota</taxon>
        <taxon>Alphaproteobacteria</taxon>
        <taxon>Rhodobacterales</taxon>
        <taxon>Paracoccaceae</taxon>
        <taxon>Rubrimonas</taxon>
    </lineage>
</organism>
<dbReference type="AlphaFoldDB" id="A0A1H4FNZ2"/>
<reference evidence="1 2" key="1">
    <citation type="submission" date="2016-10" db="EMBL/GenBank/DDBJ databases">
        <authorList>
            <person name="de Groot N.N."/>
        </authorList>
    </citation>
    <scope>NUCLEOTIDE SEQUENCE [LARGE SCALE GENOMIC DNA]</scope>
    <source>
        <strain evidence="1 2">DSM 15345</strain>
    </source>
</reference>
<dbReference type="OrthoDB" id="7864523at2"/>
<evidence type="ECO:0000313" key="1">
    <source>
        <dbReference type="EMBL" id="SEA99079.1"/>
    </source>
</evidence>
<gene>
    <name evidence="1" type="ORF">SAMN05444370_12612</name>
</gene>
<accession>A0A1H4FNZ2</accession>